<feature type="region of interest" description="Disordered" evidence="1">
    <location>
        <begin position="1"/>
        <end position="26"/>
    </location>
</feature>
<dbReference type="AlphaFoldDB" id="A0A368T792"/>
<keyword evidence="2" id="KW-0812">Transmembrane</keyword>
<name>A0A368T792_9ACTN</name>
<feature type="transmembrane region" description="Helical" evidence="2">
    <location>
        <begin position="145"/>
        <end position="169"/>
    </location>
</feature>
<dbReference type="OrthoDB" id="4212335at2"/>
<reference evidence="4 5" key="1">
    <citation type="submission" date="2018-04" db="EMBL/GenBank/DDBJ databases">
        <title>Novel actinobacteria from marine sediment.</title>
        <authorList>
            <person name="Ng Z.Y."/>
            <person name="Tan G.Y.A."/>
        </authorList>
    </citation>
    <scope>NUCLEOTIDE SEQUENCE [LARGE SCALE GENOMIC DNA]</scope>
    <source>
        <strain evidence="4 5">TPS81</strain>
    </source>
</reference>
<keyword evidence="2" id="KW-0472">Membrane</keyword>
<proteinExistence type="predicted"/>
<feature type="domain" description="DUF3592" evidence="3">
    <location>
        <begin position="73"/>
        <end position="136"/>
    </location>
</feature>
<feature type="transmembrane region" description="Helical" evidence="2">
    <location>
        <begin position="39"/>
        <end position="58"/>
    </location>
</feature>
<dbReference type="EMBL" id="QEIN01000055">
    <property type="protein sequence ID" value="RCV59740.1"/>
    <property type="molecule type" value="Genomic_DNA"/>
</dbReference>
<gene>
    <name evidence="4" type="ORF">DEF24_08885</name>
</gene>
<keyword evidence="2" id="KW-1133">Transmembrane helix</keyword>
<dbReference type="Pfam" id="PF12158">
    <property type="entry name" value="DUF3592"/>
    <property type="match status" value="1"/>
</dbReference>
<dbReference type="Proteomes" id="UP000253318">
    <property type="component" value="Unassembled WGS sequence"/>
</dbReference>
<dbReference type="InterPro" id="IPR021994">
    <property type="entry name" value="DUF3592"/>
</dbReference>
<sequence length="172" mass="18051">MAAGGVPGDDGDSAPEPTPRTGDPLHIGSVLTASASPPFTLITVFVLIGGALVCVGGRELRTIAWLRRHGIRVPGTVTGRSGGGNGTSAMVFEFVTREGRHVRTRQRVSTNFGLLREGRRVTVAYDPEDPRRAEIVEARATTAGAVLLLTTGSVFFLVGTALGVFSWIARPG</sequence>
<comment type="caution">
    <text evidence="4">The sequence shown here is derived from an EMBL/GenBank/DDBJ whole genome shotgun (WGS) entry which is preliminary data.</text>
</comment>
<accession>A0A368T792</accession>
<evidence type="ECO:0000313" key="5">
    <source>
        <dbReference type="Proteomes" id="UP000253318"/>
    </source>
</evidence>
<organism evidence="4 5">
    <name type="scientific">Marinitenerispora sediminis</name>
    <dbReference type="NCBI Taxonomy" id="1931232"/>
    <lineage>
        <taxon>Bacteria</taxon>
        <taxon>Bacillati</taxon>
        <taxon>Actinomycetota</taxon>
        <taxon>Actinomycetes</taxon>
        <taxon>Streptosporangiales</taxon>
        <taxon>Nocardiopsidaceae</taxon>
        <taxon>Marinitenerispora</taxon>
    </lineage>
</organism>
<evidence type="ECO:0000256" key="1">
    <source>
        <dbReference type="SAM" id="MobiDB-lite"/>
    </source>
</evidence>
<evidence type="ECO:0000256" key="2">
    <source>
        <dbReference type="SAM" id="Phobius"/>
    </source>
</evidence>
<evidence type="ECO:0000259" key="3">
    <source>
        <dbReference type="Pfam" id="PF12158"/>
    </source>
</evidence>
<keyword evidence="5" id="KW-1185">Reference proteome</keyword>
<protein>
    <recommendedName>
        <fullName evidence="3">DUF3592 domain-containing protein</fullName>
    </recommendedName>
</protein>
<evidence type="ECO:0000313" key="4">
    <source>
        <dbReference type="EMBL" id="RCV59740.1"/>
    </source>
</evidence>